<evidence type="ECO:0000256" key="4">
    <source>
        <dbReference type="ARBA" id="ARBA00022723"/>
    </source>
</evidence>
<feature type="region of interest" description="Disordered" evidence="9">
    <location>
        <begin position="161"/>
        <end position="254"/>
    </location>
</feature>
<dbReference type="AlphaFoldDB" id="A0A7S0DRJ5"/>
<keyword evidence="8" id="KW-0539">Nucleus</keyword>
<keyword evidence="8" id="KW-0227">DNA damage</keyword>
<evidence type="ECO:0000256" key="1">
    <source>
        <dbReference type="ARBA" id="ARBA00000983"/>
    </source>
</evidence>
<evidence type="ECO:0000256" key="5">
    <source>
        <dbReference type="ARBA" id="ARBA00022801"/>
    </source>
</evidence>
<dbReference type="PANTHER" id="PTHR15749:SF4">
    <property type="entry name" value="FANCONI-ASSOCIATED NUCLEASE 1"/>
    <property type="match status" value="1"/>
</dbReference>
<dbReference type="EMBL" id="HBEM01031734">
    <property type="protein sequence ID" value="CAD8462663.1"/>
    <property type="molecule type" value="Transcribed_RNA"/>
</dbReference>
<keyword evidence="8" id="KW-0234">DNA repair</keyword>
<gene>
    <name evidence="11" type="ORF">LAMO00422_LOCUS21623</name>
</gene>
<sequence length="616" mass="68338">MSSMVFPRGRLEGGLASGEDSVCACGKSGKCIELDESQVANLQKAVLHSFQLEQSISLGDAKTSYALISESLLRLGEIYPSIKKTGILELPTEVPGLNGKGRDGEKKRGDERGDPPTTPLEKLQERTQSGSRYTNCPVCGKCVAIYLINDHLDRACSSFAPLPYPSPKRRDPRDSQSTCIPPKTPKAFKHSPDPKSRYSESSSSVSISANSPKDPNQSPNPAPAPALKESRECREARVDRRHSEGKRSAGDLLENGGYREISDCKWVWKSQSFPPAVWGPAYYYFRDGLRGAMMLERERRYSDSARVLNYLSKVPRSATGSQLAYKARYRLVQDLIHIKRQGLANKILTEALTHNPPFLGSFREGLRRLSRRCKPRGSPEEKARNPKLKQTGTADIGGPTEGGVPVVEAKRAVKGTQVETFALQWYKERGWHGWHTENGPFLTLYMLLFWDCHFHPLARGCAHHADVSLELLFPSTASQDHWKRIESQLDLIKSGKGTEILIDIWTKHHGKQAYGVNWEVLGGLEGLIKLANGICGRALSIICLHFSIDFQAHLGGLPDLILFQEGNDPSKSNKVLKIKLSEVKGPGDSLSDRQRSWLAILKDAGVHVEVLRVVDC</sequence>
<evidence type="ECO:0000313" key="11">
    <source>
        <dbReference type="EMBL" id="CAD8462663.1"/>
    </source>
</evidence>
<protein>
    <recommendedName>
        <fullName evidence="8">Fanconi-associated nuclease</fullName>
        <ecNumber evidence="8">3.1.4.1</ecNumber>
    </recommendedName>
</protein>
<dbReference type="InterPro" id="IPR011856">
    <property type="entry name" value="tRNA_endonuc-like_dom_sf"/>
</dbReference>
<proteinExistence type="inferred from homology"/>
<evidence type="ECO:0000256" key="8">
    <source>
        <dbReference type="RuleBase" id="RU365033"/>
    </source>
</evidence>
<keyword evidence="3 8" id="KW-0540">Nuclease</keyword>
<keyword evidence="7 8" id="KW-0464">Manganese</keyword>
<dbReference type="Pfam" id="PF08774">
    <property type="entry name" value="VRR_NUC"/>
    <property type="match status" value="1"/>
</dbReference>
<dbReference type="SMART" id="SM00990">
    <property type="entry name" value="VRR_NUC"/>
    <property type="match status" value="1"/>
</dbReference>
<feature type="domain" description="VRR-NUC" evidence="10">
    <location>
        <begin position="492"/>
        <end position="615"/>
    </location>
</feature>
<accession>A0A7S0DRJ5</accession>
<dbReference type="GO" id="GO:0046872">
    <property type="term" value="F:metal ion binding"/>
    <property type="evidence" value="ECO:0007669"/>
    <property type="project" value="UniProtKB-KW"/>
</dbReference>
<feature type="region of interest" description="Disordered" evidence="9">
    <location>
        <begin position="370"/>
        <end position="401"/>
    </location>
</feature>
<dbReference type="InterPro" id="IPR014883">
    <property type="entry name" value="VRR_NUC"/>
</dbReference>
<evidence type="ECO:0000256" key="9">
    <source>
        <dbReference type="SAM" id="MobiDB-lite"/>
    </source>
</evidence>
<comment type="subcellular location">
    <subcellularLocation>
        <location evidence="8">Nucleus</location>
    </subcellularLocation>
</comment>
<evidence type="ECO:0000259" key="10">
    <source>
        <dbReference type="SMART" id="SM00990"/>
    </source>
</evidence>
<dbReference type="GO" id="GO:0070336">
    <property type="term" value="F:flap-structured DNA binding"/>
    <property type="evidence" value="ECO:0007669"/>
    <property type="project" value="TreeGrafter"/>
</dbReference>
<keyword evidence="6 8" id="KW-0460">Magnesium</keyword>
<comment type="catalytic activity">
    <reaction evidence="1 8">
        <text>Hydrolytically removes 5'-nucleotides successively from the 3'-hydroxy termini of 3'-hydroxy-terminated oligonucleotides.</text>
        <dbReference type="EC" id="3.1.4.1"/>
    </reaction>
</comment>
<keyword evidence="4 8" id="KW-0479">Metal-binding</keyword>
<dbReference type="GO" id="GO:0004528">
    <property type="term" value="F:phosphodiesterase I activity"/>
    <property type="evidence" value="ECO:0007669"/>
    <property type="project" value="UniProtKB-EC"/>
</dbReference>
<name>A0A7S0DRJ5_9EUKA</name>
<comment type="similarity">
    <text evidence="2 8">Belongs to the FAN1 family.</text>
</comment>
<evidence type="ECO:0000256" key="6">
    <source>
        <dbReference type="ARBA" id="ARBA00022842"/>
    </source>
</evidence>
<dbReference type="InterPro" id="IPR033315">
    <property type="entry name" value="Fan1-like"/>
</dbReference>
<dbReference type="GO" id="GO:0017108">
    <property type="term" value="F:5'-flap endonuclease activity"/>
    <property type="evidence" value="ECO:0007669"/>
    <property type="project" value="TreeGrafter"/>
</dbReference>
<evidence type="ECO:0000256" key="2">
    <source>
        <dbReference type="ARBA" id="ARBA00005533"/>
    </source>
</evidence>
<dbReference type="GO" id="GO:0008409">
    <property type="term" value="F:5'-3' exonuclease activity"/>
    <property type="evidence" value="ECO:0007669"/>
    <property type="project" value="TreeGrafter"/>
</dbReference>
<dbReference type="GO" id="GO:0036297">
    <property type="term" value="P:interstrand cross-link repair"/>
    <property type="evidence" value="ECO:0007669"/>
    <property type="project" value="InterPro"/>
</dbReference>
<comment type="cofactor">
    <cofactor evidence="8">
        <name>Mg(2+)</name>
        <dbReference type="ChEBI" id="CHEBI:18420"/>
    </cofactor>
    <cofactor evidence="8">
        <name>Mn(2+)</name>
        <dbReference type="ChEBI" id="CHEBI:29035"/>
    </cofactor>
</comment>
<evidence type="ECO:0000256" key="3">
    <source>
        <dbReference type="ARBA" id="ARBA00022722"/>
    </source>
</evidence>
<feature type="region of interest" description="Disordered" evidence="9">
    <location>
        <begin position="92"/>
        <end position="131"/>
    </location>
</feature>
<dbReference type="PANTHER" id="PTHR15749">
    <property type="entry name" value="FANCONI-ASSOCIATED NUCLEASE 1"/>
    <property type="match status" value="1"/>
</dbReference>
<keyword evidence="5 8" id="KW-0378">Hydrolase</keyword>
<organism evidence="11">
    <name type="scientific">Amorphochlora amoebiformis</name>
    <dbReference type="NCBI Taxonomy" id="1561963"/>
    <lineage>
        <taxon>Eukaryota</taxon>
        <taxon>Sar</taxon>
        <taxon>Rhizaria</taxon>
        <taxon>Cercozoa</taxon>
        <taxon>Chlorarachniophyceae</taxon>
        <taxon>Amorphochlora</taxon>
    </lineage>
</organism>
<feature type="compositionally biased region" description="Low complexity" evidence="9">
    <location>
        <begin position="199"/>
        <end position="212"/>
    </location>
</feature>
<comment type="function">
    <text evidence="8">Nuclease required for the repair of DNA interstrand cross-links (ICL). Acts as a 5'-3' exonuclease that anchors at a cut end of DNA and cleaves DNA successively at every third nucleotide, allowing to excise an ICL from one strand through flanking incisions.</text>
</comment>
<dbReference type="GO" id="GO:0005634">
    <property type="term" value="C:nucleus"/>
    <property type="evidence" value="ECO:0007669"/>
    <property type="project" value="UniProtKB-SubCell"/>
</dbReference>
<dbReference type="EC" id="3.1.4.1" evidence="8"/>
<feature type="compositionally biased region" description="Basic and acidic residues" evidence="9">
    <location>
        <begin position="228"/>
        <end position="249"/>
    </location>
</feature>
<evidence type="ECO:0000256" key="7">
    <source>
        <dbReference type="ARBA" id="ARBA00023211"/>
    </source>
</evidence>
<dbReference type="Gene3D" id="3.40.1350.10">
    <property type="match status" value="1"/>
</dbReference>
<feature type="compositionally biased region" description="Basic and acidic residues" evidence="9">
    <location>
        <begin position="100"/>
        <end position="114"/>
    </location>
</feature>
<reference evidence="11" key="1">
    <citation type="submission" date="2021-01" db="EMBL/GenBank/DDBJ databases">
        <authorList>
            <person name="Corre E."/>
            <person name="Pelletier E."/>
            <person name="Niang G."/>
            <person name="Scheremetjew M."/>
            <person name="Finn R."/>
            <person name="Kale V."/>
            <person name="Holt S."/>
            <person name="Cochrane G."/>
            <person name="Meng A."/>
            <person name="Brown T."/>
            <person name="Cohen L."/>
        </authorList>
    </citation>
    <scope>NUCLEOTIDE SEQUENCE</scope>
    <source>
        <strain evidence="11">CCMP2058</strain>
    </source>
</reference>